<organism evidence="6 7">
    <name type="scientific">Deinococcus enclensis</name>
    <dbReference type="NCBI Taxonomy" id="1049582"/>
    <lineage>
        <taxon>Bacteria</taxon>
        <taxon>Thermotogati</taxon>
        <taxon>Deinococcota</taxon>
        <taxon>Deinococci</taxon>
        <taxon>Deinococcales</taxon>
        <taxon>Deinococcaceae</taxon>
        <taxon>Deinococcus</taxon>
    </lineage>
</organism>
<evidence type="ECO:0000256" key="3">
    <source>
        <dbReference type="ARBA" id="ARBA00022764"/>
    </source>
</evidence>
<protein>
    <submittedName>
        <fullName evidence="6">Prepilin-type N-terminal cleavage/methylation domain-containing protein</fullName>
    </submittedName>
</protein>
<dbReference type="Pfam" id="PF07963">
    <property type="entry name" value="N_methyl"/>
    <property type="match status" value="1"/>
</dbReference>
<proteinExistence type="predicted"/>
<keyword evidence="5" id="KW-0472">Membrane</keyword>
<evidence type="ECO:0000256" key="2">
    <source>
        <dbReference type="ARBA" id="ARBA00004418"/>
    </source>
</evidence>
<dbReference type="InterPro" id="IPR045584">
    <property type="entry name" value="Pilin-like"/>
</dbReference>
<name>A0ABT9ME07_9DEIO</name>
<comment type="subcellular location">
    <subcellularLocation>
        <location evidence="1">Cell outer membrane</location>
        <topology evidence="1">Single-pass membrane protein</topology>
    </subcellularLocation>
    <subcellularLocation>
        <location evidence="2">Periplasm</location>
    </subcellularLocation>
</comment>
<accession>A0ABT9ME07</accession>
<gene>
    <name evidence="6" type="ORF">QO006_002274</name>
</gene>
<evidence type="ECO:0000256" key="4">
    <source>
        <dbReference type="ARBA" id="ARBA00023237"/>
    </source>
</evidence>
<dbReference type="EMBL" id="JAURUR010000007">
    <property type="protein sequence ID" value="MDP9764827.1"/>
    <property type="molecule type" value="Genomic_DNA"/>
</dbReference>
<keyword evidence="3" id="KW-0574">Periplasm</keyword>
<dbReference type="Gene3D" id="3.30.700.10">
    <property type="entry name" value="Glycoprotein, Type 4 Pilin"/>
    <property type="match status" value="1"/>
</dbReference>
<reference evidence="6 7" key="1">
    <citation type="submission" date="2023-07" db="EMBL/GenBank/DDBJ databases">
        <title>Genomic Encyclopedia of Type Strains, Phase IV (KMG-IV): sequencing the most valuable type-strain genomes for metagenomic binning, comparative biology and taxonomic classification.</title>
        <authorList>
            <person name="Goeker M."/>
        </authorList>
    </citation>
    <scope>NUCLEOTIDE SEQUENCE [LARGE SCALE GENOMIC DNA]</scope>
    <source>
        <strain evidence="6 7">NIO-1023</strain>
    </source>
</reference>
<keyword evidence="4" id="KW-0998">Cell outer membrane</keyword>
<evidence type="ECO:0000313" key="7">
    <source>
        <dbReference type="Proteomes" id="UP001232163"/>
    </source>
</evidence>
<dbReference type="RefSeq" id="WP_307466349.1">
    <property type="nucleotide sequence ID" value="NZ_JAURUR010000007.1"/>
</dbReference>
<evidence type="ECO:0000256" key="1">
    <source>
        <dbReference type="ARBA" id="ARBA00004203"/>
    </source>
</evidence>
<keyword evidence="5" id="KW-1133">Transmembrane helix</keyword>
<sequence length="151" mass="15985">MKRTADGFTVVEILVAIAVFGVLAAVLTTTLVGSLDLNRRSQQSLDATSRAQLVMEGVRGAWNLADSMSYDRACAPTSVTVPAGVTVQYQNLDSRGEPLNALRSNVVFNANCAGLSLPAGTVVPRMRRIIVSTGTGAQDVTLELDVLRPQP</sequence>
<dbReference type="NCBIfam" id="TIGR02532">
    <property type="entry name" value="IV_pilin_GFxxxE"/>
    <property type="match status" value="1"/>
</dbReference>
<keyword evidence="5" id="KW-0812">Transmembrane</keyword>
<dbReference type="Proteomes" id="UP001232163">
    <property type="component" value="Unassembled WGS sequence"/>
</dbReference>
<keyword evidence="7" id="KW-1185">Reference proteome</keyword>
<dbReference type="InterPro" id="IPR012902">
    <property type="entry name" value="N_methyl_site"/>
</dbReference>
<dbReference type="SUPFAM" id="SSF54523">
    <property type="entry name" value="Pili subunits"/>
    <property type="match status" value="1"/>
</dbReference>
<comment type="caution">
    <text evidence="6">The sequence shown here is derived from an EMBL/GenBank/DDBJ whole genome shotgun (WGS) entry which is preliminary data.</text>
</comment>
<evidence type="ECO:0000256" key="5">
    <source>
        <dbReference type="SAM" id="Phobius"/>
    </source>
</evidence>
<feature type="transmembrane region" description="Helical" evidence="5">
    <location>
        <begin position="13"/>
        <end position="35"/>
    </location>
</feature>
<evidence type="ECO:0000313" key="6">
    <source>
        <dbReference type="EMBL" id="MDP9764827.1"/>
    </source>
</evidence>